<organism evidence="1">
    <name type="scientific">Eremomyces bilateralis CBS 781.70</name>
    <dbReference type="NCBI Taxonomy" id="1392243"/>
    <lineage>
        <taxon>Eukaryota</taxon>
        <taxon>Fungi</taxon>
        <taxon>Dikarya</taxon>
        <taxon>Ascomycota</taxon>
        <taxon>Pezizomycotina</taxon>
        <taxon>Dothideomycetes</taxon>
        <taxon>Dothideomycetes incertae sedis</taxon>
        <taxon>Eremomycetales</taxon>
        <taxon>Eremomycetaceae</taxon>
        <taxon>Eremomyces</taxon>
    </lineage>
</organism>
<proteinExistence type="predicted"/>
<gene>
    <name evidence="1 3" type="ORF">P152DRAFT_458680</name>
</gene>
<dbReference type="AlphaFoldDB" id="A0A6G1G2Q4"/>
<protein>
    <submittedName>
        <fullName evidence="1 3">Uncharacterized protein</fullName>
    </submittedName>
</protein>
<keyword evidence="2" id="KW-1185">Reference proteome</keyword>
<name>A0A6G1G2Q4_9PEZI</name>
<dbReference type="GeneID" id="54420088"/>
<reference evidence="1 3" key="1">
    <citation type="submission" date="2020-01" db="EMBL/GenBank/DDBJ databases">
        <authorList>
            <consortium name="DOE Joint Genome Institute"/>
            <person name="Haridas S."/>
            <person name="Albert R."/>
            <person name="Binder M."/>
            <person name="Bloem J."/>
            <person name="Labutti K."/>
            <person name="Salamov A."/>
            <person name="Andreopoulos B."/>
            <person name="Baker S.E."/>
            <person name="Barry K."/>
            <person name="Bills G."/>
            <person name="Bluhm B.H."/>
            <person name="Cannon C."/>
            <person name="Castanera R."/>
            <person name="Culley D.E."/>
            <person name="Daum C."/>
            <person name="Ezra D."/>
            <person name="Gonzalez J.B."/>
            <person name="Henrissat B."/>
            <person name="Kuo A."/>
            <person name="Liang C."/>
            <person name="Lipzen A."/>
            <person name="Lutzoni F."/>
            <person name="Magnuson J."/>
            <person name="Mondo S."/>
            <person name="Nolan M."/>
            <person name="Ohm R."/>
            <person name="Pangilinan J."/>
            <person name="Park H.-J."/>
            <person name="Ramirez L."/>
            <person name="Alfaro M."/>
            <person name="Sun H."/>
            <person name="Tritt A."/>
            <person name="Yoshinaga Y."/>
            <person name="Zwiers L.-H."/>
            <person name="Turgeon B.G."/>
            <person name="Goodwin S.B."/>
            <person name="Spatafora J.W."/>
            <person name="Crous P.W."/>
            <person name="Grigoriev I.V."/>
        </authorList>
    </citation>
    <scope>NUCLEOTIDE SEQUENCE</scope>
    <source>
        <strain evidence="1 3">CBS 781.70</strain>
    </source>
</reference>
<evidence type="ECO:0000313" key="3">
    <source>
        <dbReference type="RefSeq" id="XP_033533929.1"/>
    </source>
</evidence>
<sequence>MGDFGLGDQDWLALPLDPLLSSYMADVTQTTYGPDIGCYCMLDVLLRGRERDR</sequence>
<reference evidence="3" key="2">
    <citation type="submission" date="2020-04" db="EMBL/GenBank/DDBJ databases">
        <authorList>
            <consortium name="NCBI Genome Project"/>
        </authorList>
    </citation>
    <scope>NUCLEOTIDE SEQUENCE</scope>
    <source>
        <strain evidence="3">CBS 781.70</strain>
    </source>
</reference>
<evidence type="ECO:0000313" key="2">
    <source>
        <dbReference type="Proteomes" id="UP000504638"/>
    </source>
</evidence>
<reference evidence="3" key="3">
    <citation type="submission" date="2025-04" db="UniProtKB">
        <authorList>
            <consortium name="RefSeq"/>
        </authorList>
    </citation>
    <scope>IDENTIFICATION</scope>
    <source>
        <strain evidence="3">CBS 781.70</strain>
    </source>
</reference>
<dbReference type="EMBL" id="ML975158">
    <property type="protein sequence ID" value="KAF1812298.1"/>
    <property type="molecule type" value="Genomic_DNA"/>
</dbReference>
<accession>A0A6G1G2Q4</accession>
<dbReference type="RefSeq" id="XP_033533929.1">
    <property type="nucleotide sequence ID" value="XM_033679518.1"/>
</dbReference>
<evidence type="ECO:0000313" key="1">
    <source>
        <dbReference type="EMBL" id="KAF1812298.1"/>
    </source>
</evidence>
<dbReference type="Proteomes" id="UP000504638">
    <property type="component" value="Unplaced"/>
</dbReference>